<dbReference type="RefSeq" id="WP_121368369.1">
    <property type="nucleotide sequence ID" value="NZ_RBKS01000001.1"/>
</dbReference>
<dbReference type="Proteomes" id="UP000280008">
    <property type="component" value="Unassembled WGS sequence"/>
</dbReference>
<dbReference type="GO" id="GO:0005886">
    <property type="term" value="C:plasma membrane"/>
    <property type="evidence" value="ECO:0007669"/>
    <property type="project" value="UniProtKB-SubCell"/>
</dbReference>
<dbReference type="EMBL" id="RBKS01000001">
    <property type="protein sequence ID" value="RKR73511.1"/>
    <property type="molecule type" value="Genomic_DNA"/>
</dbReference>
<dbReference type="GO" id="GO:0022857">
    <property type="term" value="F:transmembrane transporter activity"/>
    <property type="evidence" value="ECO:0007669"/>
    <property type="project" value="InterPro"/>
</dbReference>
<dbReference type="InterPro" id="IPR050189">
    <property type="entry name" value="MFS_Efflux_Transporters"/>
</dbReference>
<feature type="transmembrane region" description="Helical" evidence="6">
    <location>
        <begin position="82"/>
        <end position="106"/>
    </location>
</feature>
<feature type="transmembrane region" description="Helical" evidence="6">
    <location>
        <begin position="334"/>
        <end position="355"/>
    </location>
</feature>
<evidence type="ECO:0000256" key="3">
    <source>
        <dbReference type="ARBA" id="ARBA00022692"/>
    </source>
</evidence>
<dbReference type="Pfam" id="PF07690">
    <property type="entry name" value="MFS_1"/>
    <property type="match status" value="1"/>
</dbReference>
<feature type="transmembrane region" description="Helical" evidence="6">
    <location>
        <begin position="54"/>
        <end position="75"/>
    </location>
</feature>
<dbReference type="InterPro" id="IPR020846">
    <property type="entry name" value="MFS_dom"/>
</dbReference>
<keyword evidence="3 6" id="KW-0812">Transmembrane</keyword>
<reference evidence="8 9" key="1">
    <citation type="submission" date="2018-10" db="EMBL/GenBank/DDBJ databases">
        <title>Sequencing the genomes of 1000 actinobacteria strains.</title>
        <authorList>
            <person name="Klenk H.-P."/>
        </authorList>
    </citation>
    <scope>NUCLEOTIDE SEQUENCE [LARGE SCALE GENOMIC DNA]</scope>
    <source>
        <strain evidence="8 9">DSM 17894</strain>
    </source>
</reference>
<name>A0A495IDV9_9MICO</name>
<feature type="transmembrane region" description="Helical" evidence="6">
    <location>
        <begin position="170"/>
        <end position="190"/>
    </location>
</feature>
<organism evidence="8 9">
    <name type="scientific">Frondihabitans australicus</name>
    <dbReference type="NCBI Taxonomy" id="386892"/>
    <lineage>
        <taxon>Bacteria</taxon>
        <taxon>Bacillati</taxon>
        <taxon>Actinomycetota</taxon>
        <taxon>Actinomycetes</taxon>
        <taxon>Micrococcales</taxon>
        <taxon>Microbacteriaceae</taxon>
        <taxon>Frondihabitans</taxon>
    </lineage>
</organism>
<keyword evidence="5 6" id="KW-0472">Membrane</keyword>
<keyword evidence="4 6" id="KW-1133">Transmembrane helix</keyword>
<feature type="transmembrane region" description="Helical" evidence="6">
    <location>
        <begin position="246"/>
        <end position="266"/>
    </location>
</feature>
<evidence type="ECO:0000259" key="7">
    <source>
        <dbReference type="PROSITE" id="PS50850"/>
    </source>
</evidence>
<dbReference type="AlphaFoldDB" id="A0A495IDV9"/>
<dbReference type="SUPFAM" id="SSF103473">
    <property type="entry name" value="MFS general substrate transporter"/>
    <property type="match status" value="1"/>
</dbReference>
<dbReference type="PROSITE" id="PS50850">
    <property type="entry name" value="MFS"/>
    <property type="match status" value="1"/>
</dbReference>
<evidence type="ECO:0000313" key="8">
    <source>
        <dbReference type="EMBL" id="RKR73511.1"/>
    </source>
</evidence>
<evidence type="ECO:0000256" key="6">
    <source>
        <dbReference type="SAM" id="Phobius"/>
    </source>
</evidence>
<evidence type="ECO:0000256" key="4">
    <source>
        <dbReference type="ARBA" id="ARBA00022989"/>
    </source>
</evidence>
<accession>A0A495IDV9</accession>
<feature type="transmembrane region" description="Helical" evidence="6">
    <location>
        <begin position="112"/>
        <end position="134"/>
    </location>
</feature>
<feature type="transmembrane region" description="Helical" evidence="6">
    <location>
        <begin position="211"/>
        <end position="234"/>
    </location>
</feature>
<feature type="transmembrane region" description="Helical" evidence="6">
    <location>
        <begin position="278"/>
        <end position="297"/>
    </location>
</feature>
<dbReference type="Gene3D" id="1.20.1250.20">
    <property type="entry name" value="MFS general substrate transporter like domains"/>
    <property type="match status" value="2"/>
</dbReference>
<keyword evidence="9" id="KW-1185">Reference proteome</keyword>
<keyword evidence="2" id="KW-1003">Cell membrane</keyword>
<feature type="transmembrane region" description="Helical" evidence="6">
    <location>
        <begin position="17"/>
        <end position="42"/>
    </location>
</feature>
<feature type="transmembrane region" description="Helical" evidence="6">
    <location>
        <begin position="141"/>
        <end position="164"/>
    </location>
</feature>
<comment type="subcellular location">
    <subcellularLocation>
        <location evidence="1">Cell membrane</location>
        <topology evidence="1">Multi-pass membrane protein</topology>
    </subcellularLocation>
</comment>
<feature type="transmembrane region" description="Helical" evidence="6">
    <location>
        <begin position="303"/>
        <end position="322"/>
    </location>
</feature>
<sequence>MTVIEQSYASRIVTARLGILAGALFVVGTNAFVIAGLLPQIARGLGTTETSVGYTITLYSIIVAVVSPALSVGLARIDRTHLMTAGLAVIAVGTAVTAVSTSLGMFEVGRVLAAIGGAALVPAATAAAPTLLPADQRGRALAIAALGFTFATALGSPVGTALAGVGGWRLPLGALAILGALLAVAIGVLVRDVPLGAAIGLRARLATLRGGAMVLTLVSALLLTAGFNIVYIFVSPVTAASTSGSSGLLAILLLLFGLGGVVGTNLSGRLTDRLGSRAMVAIGLGGEVVVLGLVPVLAGSYALLAVAFFVWGVLAFGAVVPVQHRLVSIDPATAGIALSWYSTAMYVGIALAPVLGGFELAGSGASIAIPLTGAALALVALVAFAVGSARRRPRPHTS</sequence>
<gene>
    <name evidence="8" type="ORF">C8E83_0604</name>
</gene>
<feature type="transmembrane region" description="Helical" evidence="6">
    <location>
        <begin position="367"/>
        <end position="386"/>
    </location>
</feature>
<dbReference type="InterPro" id="IPR011701">
    <property type="entry name" value="MFS"/>
</dbReference>
<protein>
    <submittedName>
        <fullName evidence="8">Putative MFS family arabinose efflux permease</fullName>
    </submittedName>
</protein>
<comment type="caution">
    <text evidence="8">The sequence shown here is derived from an EMBL/GenBank/DDBJ whole genome shotgun (WGS) entry which is preliminary data.</text>
</comment>
<evidence type="ECO:0000256" key="2">
    <source>
        <dbReference type="ARBA" id="ARBA00022475"/>
    </source>
</evidence>
<evidence type="ECO:0000313" key="9">
    <source>
        <dbReference type="Proteomes" id="UP000280008"/>
    </source>
</evidence>
<feature type="domain" description="Major facilitator superfamily (MFS) profile" evidence="7">
    <location>
        <begin position="16"/>
        <end position="391"/>
    </location>
</feature>
<evidence type="ECO:0000256" key="1">
    <source>
        <dbReference type="ARBA" id="ARBA00004651"/>
    </source>
</evidence>
<proteinExistence type="predicted"/>
<dbReference type="InterPro" id="IPR036259">
    <property type="entry name" value="MFS_trans_sf"/>
</dbReference>
<dbReference type="OrthoDB" id="9814237at2"/>
<evidence type="ECO:0000256" key="5">
    <source>
        <dbReference type="ARBA" id="ARBA00023136"/>
    </source>
</evidence>
<dbReference type="PANTHER" id="PTHR43124:SF10">
    <property type="entry name" value="PURINE EFFLUX PUMP PBUE"/>
    <property type="match status" value="1"/>
</dbReference>
<dbReference type="PANTHER" id="PTHR43124">
    <property type="entry name" value="PURINE EFFLUX PUMP PBUE"/>
    <property type="match status" value="1"/>
</dbReference>